<proteinExistence type="predicted"/>
<keyword evidence="1" id="KW-1133">Transmembrane helix</keyword>
<dbReference type="EMBL" id="HF680312">
    <property type="protein sequence ID" value="CCU70860.1"/>
    <property type="molecule type" value="Genomic_DNA"/>
</dbReference>
<protein>
    <submittedName>
        <fullName evidence="2">Uncharacterized protein</fullName>
    </submittedName>
</protein>
<dbReference type="Proteomes" id="UP000011866">
    <property type="component" value="Chromosome"/>
</dbReference>
<evidence type="ECO:0000313" key="2">
    <source>
        <dbReference type="EMBL" id="CCU70860.1"/>
    </source>
</evidence>
<evidence type="ECO:0000256" key="1">
    <source>
        <dbReference type="SAM" id="Phobius"/>
    </source>
</evidence>
<keyword evidence="3" id="KW-1185">Reference proteome</keyword>
<dbReference type="KEGG" id="tol:TOL_0418"/>
<organism evidence="2 3">
    <name type="scientific">Thalassolituus oleivorans MIL-1</name>
    <dbReference type="NCBI Taxonomy" id="1298593"/>
    <lineage>
        <taxon>Bacteria</taxon>
        <taxon>Pseudomonadati</taxon>
        <taxon>Pseudomonadota</taxon>
        <taxon>Gammaproteobacteria</taxon>
        <taxon>Oceanospirillales</taxon>
        <taxon>Oceanospirillaceae</taxon>
        <taxon>Thalassolituus</taxon>
    </lineage>
</organism>
<reference evidence="2 3" key="1">
    <citation type="journal article" date="2013" name="Genome Announc.">
        <title>Genome Sequence of Thalassolituus oleivorans MIL-1 (DSM 14913T).</title>
        <authorList>
            <person name="Golyshin P.N."/>
            <person name="Werner J."/>
            <person name="Chernikova T.N."/>
            <person name="Tran H."/>
            <person name="Ferrer M."/>
            <person name="Yakimov M.M."/>
            <person name="Teeling H."/>
            <person name="Golyshina O.V."/>
        </authorList>
    </citation>
    <scope>NUCLEOTIDE SEQUENCE [LARGE SCALE GENOMIC DNA]</scope>
    <source>
        <strain evidence="2 3">MIL-1</strain>
    </source>
</reference>
<gene>
    <name evidence="2" type="ORF">TOL_0418</name>
</gene>
<accession>M5DLZ1</accession>
<name>M5DLZ1_9GAMM</name>
<evidence type="ECO:0000313" key="3">
    <source>
        <dbReference type="Proteomes" id="UP000011866"/>
    </source>
</evidence>
<dbReference type="HOGENOM" id="CLU_2541457_0_0_6"/>
<sequence length="83" mass="9159">MAEAGAPKSCPIDIMGLRVFTIANAISLPVGNPLNHRHDPFIDVDTVRKYVTPTEKRLGLILSLSIYTFLTLTIVASFYIPDK</sequence>
<feature type="transmembrane region" description="Helical" evidence="1">
    <location>
        <begin position="58"/>
        <end position="80"/>
    </location>
</feature>
<keyword evidence="1" id="KW-0472">Membrane</keyword>
<dbReference type="AlphaFoldDB" id="M5DLZ1"/>
<keyword evidence="1" id="KW-0812">Transmembrane</keyword>